<gene>
    <name evidence="1" type="ORF">GPM918_LOCUS31241</name>
    <name evidence="2" type="ORF">SRO942_LOCUS31876</name>
</gene>
<organism evidence="1 3">
    <name type="scientific">Didymodactylos carnosus</name>
    <dbReference type="NCBI Taxonomy" id="1234261"/>
    <lineage>
        <taxon>Eukaryota</taxon>
        <taxon>Metazoa</taxon>
        <taxon>Spiralia</taxon>
        <taxon>Gnathifera</taxon>
        <taxon>Rotifera</taxon>
        <taxon>Eurotatoria</taxon>
        <taxon>Bdelloidea</taxon>
        <taxon>Philodinida</taxon>
        <taxon>Philodinidae</taxon>
        <taxon>Didymodactylos</taxon>
    </lineage>
</organism>
<evidence type="ECO:0000313" key="2">
    <source>
        <dbReference type="EMBL" id="CAF4233867.1"/>
    </source>
</evidence>
<reference evidence="1" key="1">
    <citation type="submission" date="2021-02" db="EMBL/GenBank/DDBJ databases">
        <authorList>
            <person name="Nowell W R."/>
        </authorList>
    </citation>
    <scope>NUCLEOTIDE SEQUENCE</scope>
</reference>
<protein>
    <submittedName>
        <fullName evidence="1">Uncharacterized protein</fullName>
    </submittedName>
</protein>
<feature type="non-terminal residue" evidence="1">
    <location>
        <position position="1"/>
    </location>
</feature>
<comment type="caution">
    <text evidence="1">The sequence shown here is derived from an EMBL/GenBank/DDBJ whole genome shotgun (WGS) entry which is preliminary data.</text>
</comment>
<dbReference type="AlphaFoldDB" id="A0A815HW68"/>
<dbReference type="EMBL" id="CAJNOQ010015263">
    <property type="protein sequence ID" value="CAF1358103.1"/>
    <property type="molecule type" value="Genomic_DNA"/>
</dbReference>
<keyword evidence="3" id="KW-1185">Reference proteome</keyword>
<sequence>QRHLPVKVLNPTNSYPRSALDKLRNMLDDLEIEDNEQKRQFFPFGGYNPQQQQQQQMQCTPEIWTCGYDRPQCCPGLTCYHGNAKKGSICVARVATIDLSPDNRSIQLLLDAPADASS</sequence>
<evidence type="ECO:0000313" key="3">
    <source>
        <dbReference type="Proteomes" id="UP000663829"/>
    </source>
</evidence>
<evidence type="ECO:0000313" key="1">
    <source>
        <dbReference type="EMBL" id="CAF1358103.1"/>
    </source>
</evidence>
<name>A0A815HW68_9BILA</name>
<proteinExistence type="predicted"/>
<accession>A0A815HW68</accession>
<dbReference type="Proteomes" id="UP000663829">
    <property type="component" value="Unassembled WGS sequence"/>
</dbReference>
<dbReference type="Proteomes" id="UP000681722">
    <property type="component" value="Unassembled WGS sequence"/>
</dbReference>
<dbReference type="OrthoDB" id="9996771at2759"/>
<dbReference type="EMBL" id="CAJOBC010068333">
    <property type="protein sequence ID" value="CAF4233867.1"/>
    <property type="molecule type" value="Genomic_DNA"/>
</dbReference>